<gene>
    <name evidence="7" type="primary">BHLH167_1</name>
    <name evidence="7" type="ORF">CK203_016883</name>
</gene>
<dbReference type="InterPro" id="IPR011598">
    <property type="entry name" value="bHLH_dom"/>
</dbReference>
<organism evidence="7 8">
    <name type="scientific">Vitis vinifera</name>
    <name type="common">Grape</name>
    <dbReference type="NCBI Taxonomy" id="29760"/>
    <lineage>
        <taxon>Eukaryota</taxon>
        <taxon>Viridiplantae</taxon>
        <taxon>Streptophyta</taxon>
        <taxon>Embryophyta</taxon>
        <taxon>Tracheophyta</taxon>
        <taxon>Spermatophyta</taxon>
        <taxon>Magnoliopsida</taxon>
        <taxon>eudicotyledons</taxon>
        <taxon>Gunneridae</taxon>
        <taxon>Pentapetalae</taxon>
        <taxon>rosids</taxon>
        <taxon>Vitales</taxon>
        <taxon>Vitaceae</taxon>
        <taxon>Viteae</taxon>
        <taxon>Vitis</taxon>
    </lineage>
</organism>
<protein>
    <submittedName>
        <fullName evidence="7">Transcription factor bHLH167</fullName>
    </submittedName>
</protein>
<dbReference type="GO" id="GO:0003700">
    <property type="term" value="F:DNA-binding transcription factor activity"/>
    <property type="evidence" value="ECO:0007669"/>
    <property type="project" value="InterPro"/>
</dbReference>
<dbReference type="GO" id="GO:0006357">
    <property type="term" value="P:regulation of transcription by RNA polymerase II"/>
    <property type="evidence" value="ECO:0007669"/>
    <property type="project" value="InterPro"/>
</dbReference>
<keyword evidence="3" id="KW-0804">Transcription</keyword>
<dbReference type="PANTHER" id="PTHR13935">
    <property type="entry name" value="ACHAETE-SCUTE TRANSCRIPTION FACTOR-RELATED"/>
    <property type="match status" value="1"/>
</dbReference>
<dbReference type="Pfam" id="PF00010">
    <property type="entry name" value="HLH"/>
    <property type="match status" value="1"/>
</dbReference>
<evidence type="ECO:0000259" key="6">
    <source>
        <dbReference type="PROSITE" id="PS50888"/>
    </source>
</evidence>
<dbReference type="InterPro" id="IPR015660">
    <property type="entry name" value="MASH1/Ascl1a-like"/>
</dbReference>
<sequence length="184" mass="20866">MEGFHLLFGKEKMPRRGSKVPTLTRNMLERNRRMFTKDLLSKLASLINPTPRAPKWKSLDLLDQATAHVKQLEQRVEMLKQRKQLLESSTDETAGMRGSMSTVFTVTELDSAVEVCLISRSNDKFILTRALDVLEEEAAPVVFVSYARAGDRINYIIYSQAVCSRIGIDSSRVHERLKRLTAGP</sequence>
<dbReference type="SMART" id="SM00353">
    <property type="entry name" value="HLH"/>
    <property type="match status" value="1"/>
</dbReference>
<accession>A0A438JNR0</accession>
<dbReference type="PANTHER" id="PTHR13935:SF118">
    <property type="entry name" value="BHLH DOMAIN-CONTAINING PROTEIN"/>
    <property type="match status" value="1"/>
</dbReference>
<keyword evidence="2" id="KW-0805">Transcription regulation</keyword>
<dbReference type="SUPFAM" id="SSF47459">
    <property type="entry name" value="HLH, helix-loop-helix DNA-binding domain"/>
    <property type="match status" value="1"/>
</dbReference>
<evidence type="ECO:0000256" key="5">
    <source>
        <dbReference type="SAM" id="Coils"/>
    </source>
</evidence>
<evidence type="ECO:0000313" key="7">
    <source>
        <dbReference type="EMBL" id="RVX10608.1"/>
    </source>
</evidence>
<dbReference type="EMBL" id="QGNW01000034">
    <property type="protein sequence ID" value="RVX10608.1"/>
    <property type="molecule type" value="Genomic_DNA"/>
</dbReference>
<reference evidence="7 8" key="1">
    <citation type="journal article" date="2018" name="PLoS Genet.">
        <title>Population sequencing reveals clonal diversity and ancestral inbreeding in the grapevine cultivar Chardonnay.</title>
        <authorList>
            <person name="Roach M.J."/>
            <person name="Johnson D.L."/>
            <person name="Bohlmann J."/>
            <person name="van Vuuren H.J."/>
            <person name="Jones S.J."/>
            <person name="Pretorius I.S."/>
            <person name="Schmidt S.A."/>
            <person name="Borneman A.R."/>
        </authorList>
    </citation>
    <scope>NUCLEOTIDE SEQUENCE [LARGE SCALE GENOMIC DNA]</scope>
    <source>
        <strain evidence="8">cv. Chardonnay</strain>
        <tissue evidence="7">Leaf</tissue>
    </source>
</reference>
<comment type="caution">
    <text evidence="7">The sequence shown here is derived from an EMBL/GenBank/DDBJ whole genome shotgun (WGS) entry which is preliminary data.</text>
</comment>
<keyword evidence="5" id="KW-0175">Coiled coil</keyword>
<dbReference type="AlphaFoldDB" id="A0A438JNR0"/>
<keyword evidence="4" id="KW-0539">Nucleus</keyword>
<dbReference type="Proteomes" id="UP000288805">
    <property type="component" value="Unassembled WGS sequence"/>
</dbReference>
<feature type="coiled-coil region" evidence="5">
    <location>
        <begin position="62"/>
        <end position="89"/>
    </location>
</feature>
<dbReference type="InterPro" id="IPR036638">
    <property type="entry name" value="HLH_DNA-bd_sf"/>
</dbReference>
<feature type="domain" description="BHLH" evidence="6">
    <location>
        <begin position="20"/>
        <end position="72"/>
    </location>
</feature>
<evidence type="ECO:0000313" key="8">
    <source>
        <dbReference type="Proteomes" id="UP000288805"/>
    </source>
</evidence>
<evidence type="ECO:0000256" key="3">
    <source>
        <dbReference type="ARBA" id="ARBA00023163"/>
    </source>
</evidence>
<name>A0A438JNR0_VITVI</name>
<evidence type="ECO:0000256" key="4">
    <source>
        <dbReference type="ARBA" id="ARBA00023242"/>
    </source>
</evidence>
<proteinExistence type="predicted"/>
<dbReference type="GO" id="GO:0005634">
    <property type="term" value="C:nucleus"/>
    <property type="evidence" value="ECO:0007669"/>
    <property type="project" value="UniProtKB-SubCell"/>
</dbReference>
<evidence type="ECO:0000256" key="2">
    <source>
        <dbReference type="ARBA" id="ARBA00023015"/>
    </source>
</evidence>
<evidence type="ECO:0000256" key="1">
    <source>
        <dbReference type="ARBA" id="ARBA00004123"/>
    </source>
</evidence>
<dbReference type="PROSITE" id="PS50888">
    <property type="entry name" value="BHLH"/>
    <property type="match status" value="1"/>
</dbReference>
<dbReference type="Gene3D" id="4.10.280.10">
    <property type="entry name" value="Helix-loop-helix DNA-binding domain"/>
    <property type="match status" value="1"/>
</dbReference>
<comment type="subcellular location">
    <subcellularLocation>
        <location evidence="1">Nucleus</location>
    </subcellularLocation>
</comment>
<dbReference type="GO" id="GO:0046983">
    <property type="term" value="F:protein dimerization activity"/>
    <property type="evidence" value="ECO:0007669"/>
    <property type="project" value="InterPro"/>
</dbReference>